<evidence type="ECO:0000259" key="6">
    <source>
        <dbReference type="Pfam" id="PF09454"/>
    </source>
</evidence>
<keyword evidence="4" id="KW-0653">Protein transport</keyword>
<dbReference type="InterPro" id="IPR017916">
    <property type="entry name" value="SB_dom"/>
</dbReference>
<organism evidence="7 8">
    <name type="scientific">Protea cynaroides</name>
    <dbReference type="NCBI Taxonomy" id="273540"/>
    <lineage>
        <taxon>Eukaryota</taxon>
        <taxon>Viridiplantae</taxon>
        <taxon>Streptophyta</taxon>
        <taxon>Embryophyta</taxon>
        <taxon>Tracheophyta</taxon>
        <taxon>Spermatophyta</taxon>
        <taxon>Magnoliopsida</taxon>
        <taxon>Proteales</taxon>
        <taxon>Proteaceae</taxon>
        <taxon>Protea</taxon>
    </lineage>
</organism>
<evidence type="ECO:0000256" key="4">
    <source>
        <dbReference type="ARBA" id="ARBA00022927"/>
    </source>
</evidence>
<feature type="transmembrane region" description="Helical" evidence="5">
    <location>
        <begin position="30"/>
        <end position="52"/>
    </location>
</feature>
<dbReference type="GO" id="GO:0015031">
    <property type="term" value="P:protein transport"/>
    <property type="evidence" value="ECO:0007669"/>
    <property type="project" value="UniProtKB-KW"/>
</dbReference>
<name>A0A9Q0HBN5_9MAGN</name>
<dbReference type="GO" id="GO:0005768">
    <property type="term" value="C:endosome"/>
    <property type="evidence" value="ECO:0007669"/>
    <property type="project" value="UniProtKB-SubCell"/>
</dbReference>
<feature type="domain" description="SB" evidence="6">
    <location>
        <begin position="104"/>
        <end position="145"/>
    </location>
</feature>
<accession>A0A9Q0HBN5</accession>
<comment type="subcellular location">
    <subcellularLocation>
        <location evidence="1">Endosome</location>
    </subcellularLocation>
</comment>
<evidence type="ECO:0000256" key="1">
    <source>
        <dbReference type="ARBA" id="ARBA00004177"/>
    </source>
</evidence>
<keyword evidence="5" id="KW-0472">Membrane</keyword>
<protein>
    <recommendedName>
        <fullName evidence="6">SB domain-containing protein</fullName>
    </recommendedName>
</protein>
<comment type="caution">
    <text evidence="7">The sequence shown here is derived from an EMBL/GenBank/DDBJ whole genome shotgun (WGS) entry which is preliminary data.</text>
</comment>
<sequence>MGGGEELEPRKTTTTTEPKLTPLSHHLRSIIIGLFLGSLLDLVLIGVIKYLVRQPRQVYNKGMHLTVSIDHWYFPRGHSSGGLLHRFLFVFLLGFHQRGIGSSIEPCDRISRQMVECSTVDLAIVDVIYSLDKVVQEGSVPFDQFWDGSKYWGKIIMDTNLTVN</sequence>
<dbReference type="Pfam" id="PF09454">
    <property type="entry name" value="Vps23_core"/>
    <property type="match status" value="1"/>
</dbReference>
<reference evidence="7" key="1">
    <citation type="journal article" date="2023" name="Plant J.">
        <title>The genome of the king protea, Protea cynaroides.</title>
        <authorList>
            <person name="Chang J."/>
            <person name="Duong T.A."/>
            <person name="Schoeman C."/>
            <person name="Ma X."/>
            <person name="Roodt D."/>
            <person name="Barker N."/>
            <person name="Li Z."/>
            <person name="Van de Peer Y."/>
            <person name="Mizrachi E."/>
        </authorList>
    </citation>
    <scope>NUCLEOTIDE SEQUENCE</scope>
    <source>
        <tissue evidence="7">Young leaves</tissue>
    </source>
</reference>
<keyword evidence="5" id="KW-1133">Transmembrane helix</keyword>
<dbReference type="Gene3D" id="6.10.140.820">
    <property type="match status" value="1"/>
</dbReference>
<dbReference type="EMBL" id="JAMYWD010000008">
    <property type="protein sequence ID" value="KAJ4963591.1"/>
    <property type="molecule type" value="Genomic_DNA"/>
</dbReference>
<evidence type="ECO:0000256" key="2">
    <source>
        <dbReference type="ARBA" id="ARBA00022448"/>
    </source>
</evidence>
<keyword evidence="2" id="KW-0813">Transport</keyword>
<dbReference type="AlphaFoldDB" id="A0A9Q0HBN5"/>
<proteinExistence type="predicted"/>
<evidence type="ECO:0000256" key="3">
    <source>
        <dbReference type="ARBA" id="ARBA00022753"/>
    </source>
</evidence>
<dbReference type="SUPFAM" id="SSF140111">
    <property type="entry name" value="Endosomal sorting complex assembly domain"/>
    <property type="match status" value="1"/>
</dbReference>
<keyword evidence="5" id="KW-0812">Transmembrane</keyword>
<gene>
    <name evidence="7" type="ORF">NE237_023530</name>
</gene>
<evidence type="ECO:0000313" key="7">
    <source>
        <dbReference type="EMBL" id="KAJ4963591.1"/>
    </source>
</evidence>
<keyword evidence="8" id="KW-1185">Reference proteome</keyword>
<dbReference type="OrthoDB" id="10266771at2759"/>
<evidence type="ECO:0000256" key="5">
    <source>
        <dbReference type="SAM" id="Phobius"/>
    </source>
</evidence>
<evidence type="ECO:0000313" key="8">
    <source>
        <dbReference type="Proteomes" id="UP001141806"/>
    </source>
</evidence>
<keyword evidence="3" id="KW-0967">Endosome</keyword>
<dbReference type="InterPro" id="IPR037202">
    <property type="entry name" value="ESCRT_assembly_dom"/>
</dbReference>
<dbReference type="Proteomes" id="UP001141806">
    <property type="component" value="Unassembled WGS sequence"/>
</dbReference>